<comment type="caution">
    <text evidence="3">The sequence shown here is derived from an EMBL/GenBank/DDBJ whole genome shotgun (WGS) entry which is preliminary data.</text>
</comment>
<feature type="signal peptide" evidence="2">
    <location>
        <begin position="1"/>
        <end position="18"/>
    </location>
</feature>
<gene>
    <name evidence="3" type="ORF">DLAC_00834</name>
</gene>
<evidence type="ECO:0000313" key="4">
    <source>
        <dbReference type="Proteomes" id="UP000076078"/>
    </source>
</evidence>
<feature type="chain" id="PRO_5007593814" evidence="2">
    <location>
        <begin position="19"/>
        <end position="304"/>
    </location>
</feature>
<keyword evidence="4" id="KW-1185">Reference proteome</keyword>
<sequence>MKLVILLFICMIFNIVKSDNCLFICDKWDQETLEQCWNCSQLNNKTTLNIEFKNNKIITITDISINIDNLIISNNSNIIIKNSIILVKNQFVIENDCNLQIVGNVKIQSYQFITNGIISNSIGNSLNIKGNVRFSSQSSVIITIDNHPVSTDALFEIQDGNLELSGQLLVYITSNTPPKQISILKHSNNLLNNFNNINIIVSDSTTNQYNIKVDSNILQLVNTLPDQPSNSNNESLESSSSSFTSYFTYIKQYSTIQLTLIILVPVVAVALLSTLVIVIYQKRFKSKTNKWNNLEEASATSDAS</sequence>
<evidence type="ECO:0000313" key="3">
    <source>
        <dbReference type="EMBL" id="KYR02037.1"/>
    </source>
</evidence>
<dbReference type="Proteomes" id="UP000076078">
    <property type="component" value="Unassembled WGS sequence"/>
</dbReference>
<dbReference type="AlphaFoldDB" id="A0A152A7K7"/>
<organism evidence="3 4">
    <name type="scientific">Tieghemostelium lacteum</name>
    <name type="common">Slime mold</name>
    <name type="synonym">Dictyostelium lacteum</name>
    <dbReference type="NCBI Taxonomy" id="361077"/>
    <lineage>
        <taxon>Eukaryota</taxon>
        <taxon>Amoebozoa</taxon>
        <taxon>Evosea</taxon>
        <taxon>Eumycetozoa</taxon>
        <taxon>Dictyostelia</taxon>
        <taxon>Dictyosteliales</taxon>
        <taxon>Raperosteliaceae</taxon>
        <taxon>Tieghemostelium</taxon>
    </lineage>
</organism>
<evidence type="ECO:0000256" key="1">
    <source>
        <dbReference type="SAM" id="Phobius"/>
    </source>
</evidence>
<feature type="transmembrane region" description="Helical" evidence="1">
    <location>
        <begin position="258"/>
        <end position="280"/>
    </location>
</feature>
<protein>
    <submittedName>
        <fullName evidence="3">RING zinc finger-containing protein</fullName>
    </submittedName>
</protein>
<evidence type="ECO:0000256" key="2">
    <source>
        <dbReference type="SAM" id="SignalP"/>
    </source>
</evidence>
<keyword evidence="2" id="KW-0732">Signal</keyword>
<keyword evidence="1" id="KW-1133">Transmembrane helix</keyword>
<proteinExistence type="predicted"/>
<accession>A0A152A7K7</accession>
<dbReference type="EMBL" id="LODT01000004">
    <property type="protein sequence ID" value="KYR02037.1"/>
    <property type="molecule type" value="Genomic_DNA"/>
</dbReference>
<name>A0A152A7K7_TIELA</name>
<keyword evidence="1" id="KW-0472">Membrane</keyword>
<keyword evidence="1" id="KW-0812">Transmembrane</keyword>
<dbReference type="InParanoid" id="A0A152A7K7"/>
<reference evidence="3 4" key="1">
    <citation type="submission" date="2015-12" db="EMBL/GenBank/DDBJ databases">
        <title>Dictyostelia acquired genes for synthesis and detection of signals that induce cell-type specialization by lateral gene transfer from prokaryotes.</title>
        <authorList>
            <person name="Gloeckner G."/>
            <person name="Schaap P."/>
        </authorList>
    </citation>
    <scope>NUCLEOTIDE SEQUENCE [LARGE SCALE GENOMIC DNA]</scope>
    <source>
        <strain evidence="3 4">TK</strain>
    </source>
</reference>